<protein>
    <submittedName>
        <fullName evidence="2">RHS repeat-associated core domain-containing protein</fullName>
    </submittedName>
</protein>
<reference evidence="2 3" key="1">
    <citation type="submission" date="2024-02" db="EMBL/GenBank/DDBJ databases">
        <title>Identification of pathogenicity and growth-promoting function of Pseudomonas putida variant.</title>
        <authorList>
            <person name="Sun J."/>
        </authorList>
    </citation>
    <scope>NUCLEOTIDE SEQUENCE [LARGE SCALE GENOMIC DNA]</scope>
    <source>
        <strain evidence="2 3">A03</strain>
    </source>
</reference>
<keyword evidence="3" id="KW-1185">Reference proteome</keyword>
<feature type="compositionally biased region" description="Polar residues" evidence="1">
    <location>
        <begin position="262"/>
        <end position="279"/>
    </location>
</feature>
<accession>A0ABU8QR89</accession>
<gene>
    <name evidence="2" type="ORF">V7S98_08020</name>
</gene>
<dbReference type="NCBIfam" id="TIGR03696">
    <property type="entry name" value="Rhs_assc_core"/>
    <property type="match status" value="1"/>
</dbReference>
<dbReference type="InterPro" id="IPR022385">
    <property type="entry name" value="Rhs_assc_core"/>
</dbReference>
<evidence type="ECO:0000313" key="3">
    <source>
        <dbReference type="Proteomes" id="UP001380290"/>
    </source>
</evidence>
<name>A0ABU8QR89_9PSED</name>
<dbReference type="SUPFAM" id="SSF56399">
    <property type="entry name" value="ADP-ribosylation"/>
    <property type="match status" value="1"/>
</dbReference>
<dbReference type="RefSeq" id="WP_339598874.1">
    <property type="nucleotide sequence ID" value="NZ_JBBHLC010000015.1"/>
</dbReference>
<evidence type="ECO:0000256" key="1">
    <source>
        <dbReference type="SAM" id="MobiDB-lite"/>
    </source>
</evidence>
<comment type="caution">
    <text evidence="2">The sequence shown here is derived from an EMBL/GenBank/DDBJ whole genome shotgun (WGS) entry which is preliminary data.</text>
</comment>
<dbReference type="Proteomes" id="UP001380290">
    <property type="component" value="Unassembled WGS sequence"/>
</dbReference>
<dbReference type="Gene3D" id="2.180.10.10">
    <property type="entry name" value="RHS repeat-associated core"/>
    <property type="match status" value="1"/>
</dbReference>
<sequence>MSQGNTEHRFYRGKQLQLIVGQFGARQVFGTADLLLTERHITPGATKSFQLTTNMQRTLILAVGAGNTVALVNGCYGFNKKNHDFIVGYTGQHLDKKTGCYMLGNGYRAYSPELLRFIAPDAASPFGKGGINSYAYCSGDPVNCQDDSGHNPLASAFRWVANKITKVLPKEKTLIERREEARQTLQRHPSLQKYKPIADHSVSLDELLSIKRIGQARDYMAETTPRDLNDPFVMAAYHNVEIKEAAHTSKLDSVLSTYKDNNAASSYSQPPSPTSNNRSIRGLNE</sequence>
<feature type="region of interest" description="Disordered" evidence="1">
    <location>
        <begin position="262"/>
        <end position="285"/>
    </location>
</feature>
<proteinExistence type="predicted"/>
<dbReference type="EMBL" id="JBBHLC010000015">
    <property type="protein sequence ID" value="MEJ5863177.1"/>
    <property type="molecule type" value="Genomic_DNA"/>
</dbReference>
<organism evidence="2 3">
    <name type="scientific">Pseudomonas farsensis</name>
    <dbReference type="NCBI Taxonomy" id="2745492"/>
    <lineage>
        <taxon>Bacteria</taxon>
        <taxon>Pseudomonadati</taxon>
        <taxon>Pseudomonadota</taxon>
        <taxon>Gammaproteobacteria</taxon>
        <taxon>Pseudomonadales</taxon>
        <taxon>Pseudomonadaceae</taxon>
        <taxon>Pseudomonas</taxon>
    </lineage>
</organism>
<evidence type="ECO:0000313" key="2">
    <source>
        <dbReference type="EMBL" id="MEJ5863177.1"/>
    </source>
</evidence>